<dbReference type="GO" id="GO:0003924">
    <property type="term" value="F:GTPase activity"/>
    <property type="evidence" value="ECO:0007669"/>
    <property type="project" value="InterPro"/>
</dbReference>
<protein>
    <recommendedName>
        <fullName evidence="7">Dynamin N-terminal domain-containing protein</fullName>
    </recommendedName>
</protein>
<reference evidence="8 9" key="1">
    <citation type="submission" date="2013-08" db="EMBL/GenBank/DDBJ databases">
        <authorList>
            <person name="Huang J."/>
            <person name="Wang G."/>
        </authorList>
    </citation>
    <scope>NUCLEOTIDE SEQUENCE [LARGE SCALE GENOMIC DNA]</scope>
    <source>
        <strain evidence="8 9">JSM 076056</strain>
    </source>
</reference>
<dbReference type="PANTHER" id="PTHR10465">
    <property type="entry name" value="TRANSMEMBRANE GTPASE FZO1"/>
    <property type="match status" value="1"/>
</dbReference>
<keyword evidence="9" id="KW-1185">Reference proteome</keyword>
<dbReference type="GO" id="GO:0005525">
    <property type="term" value="F:GTP binding"/>
    <property type="evidence" value="ECO:0007669"/>
    <property type="project" value="UniProtKB-KW"/>
</dbReference>
<name>A0A0A5GFR0_9BACI</name>
<dbReference type="RefSeq" id="WP_026799352.1">
    <property type="nucleotide sequence ID" value="NZ_AULI01000002.1"/>
</dbReference>
<dbReference type="GO" id="GO:0016020">
    <property type="term" value="C:membrane"/>
    <property type="evidence" value="ECO:0007669"/>
    <property type="project" value="UniProtKB-SubCell"/>
</dbReference>
<keyword evidence="5" id="KW-0472">Membrane</keyword>
<keyword evidence="3" id="KW-0378">Hydrolase</keyword>
<evidence type="ECO:0000256" key="3">
    <source>
        <dbReference type="ARBA" id="ARBA00022801"/>
    </source>
</evidence>
<dbReference type="OrthoDB" id="5477114at2"/>
<evidence type="ECO:0000256" key="2">
    <source>
        <dbReference type="ARBA" id="ARBA00022741"/>
    </source>
</evidence>
<evidence type="ECO:0000256" key="6">
    <source>
        <dbReference type="SAM" id="Coils"/>
    </source>
</evidence>
<evidence type="ECO:0000256" key="5">
    <source>
        <dbReference type="ARBA" id="ARBA00023136"/>
    </source>
</evidence>
<dbReference type="InterPro" id="IPR027094">
    <property type="entry name" value="Mitofusin_fam"/>
</dbReference>
<organism evidence="8 9">
    <name type="scientific">Pontibacillus halophilus JSM 076056 = DSM 19796</name>
    <dbReference type="NCBI Taxonomy" id="1385510"/>
    <lineage>
        <taxon>Bacteria</taxon>
        <taxon>Bacillati</taxon>
        <taxon>Bacillota</taxon>
        <taxon>Bacilli</taxon>
        <taxon>Bacillales</taxon>
        <taxon>Bacillaceae</taxon>
        <taxon>Pontibacillus</taxon>
    </lineage>
</organism>
<feature type="domain" description="Dynamin N-terminal" evidence="7">
    <location>
        <begin position="41"/>
        <end position="196"/>
    </location>
</feature>
<dbReference type="InterPro" id="IPR027417">
    <property type="entry name" value="P-loop_NTPase"/>
</dbReference>
<dbReference type="CDD" id="cd09912">
    <property type="entry name" value="DLP_2"/>
    <property type="match status" value="2"/>
</dbReference>
<feature type="coiled-coil region" evidence="6">
    <location>
        <begin position="933"/>
        <end position="960"/>
    </location>
</feature>
<dbReference type="STRING" id="1385510.GCA_000425205_00566"/>
<feature type="domain" description="Dynamin N-terminal" evidence="7">
    <location>
        <begin position="617"/>
        <end position="840"/>
    </location>
</feature>
<comment type="subcellular location">
    <subcellularLocation>
        <location evidence="1">Membrane</location>
    </subcellularLocation>
</comment>
<dbReference type="GO" id="GO:0008053">
    <property type="term" value="P:mitochondrial fusion"/>
    <property type="evidence" value="ECO:0007669"/>
    <property type="project" value="TreeGrafter"/>
</dbReference>
<dbReference type="Pfam" id="PF00350">
    <property type="entry name" value="Dynamin_N"/>
    <property type="match status" value="2"/>
</dbReference>
<dbReference type="AlphaFoldDB" id="A0A0A5GFR0"/>
<dbReference type="PANTHER" id="PTHR10465:SF0">
    <property type="entry name" value="SARCALUMENIN"/>
    <property type="match status" value="1"/>
</dbReference>
<evidence type="ECO:0000256" key="1">
    <source>
        <dbReference type="ARBA" id="ARBA00004370"/>
    </source>
</evidence>
<evidence type="ECO:0000313" key="8">
    <source>
        <dbReference type="EMBL" id="KGX92071.1"/>
    </source>
</evidence>
<dbReference type="Proteomes" id="UP000030528">
    <property type="component" value="Unassembled WGS sequence"/>
</dbReference>
<dbReference type="SUPFAM" id="SSF52540">
    <property type="entry name" value="P-loop containing nucleoside triphosphate hydrolases"/>
    <property type="match status" value="2"/>
</dbReference>
<accession>A0A0A5GFR0</accession>
<evidence type="ECO:0000256" key="4">
    <source>
        <dbReference type="ARBA" id="ARBA00023134"/>
    </source>
</evidence>
<evidence type="ECO:0000313" key="9">
    <source>
        <dbReference type="Proteomes" id="UP000030528"/>
    </source>
</evidence>
<dbReference type="Gene3D" id="3.40.50.300">
    <property type="entry name" value="P-loop containing nucleotide triphosphate hydrolases"/>
    <property type="match status" value="2"/>
</dbReference>
<dbReference type="eggNOG" id="COG0699">
    <property type="taxonomic scope" value="Bacteria"/>
</dbReference>
<dbReference type="EMBL" id="AVPE01000008">
    <property type="protein sequence ID" value="KGX92071.1"/>
    <property type="molecule type" value="Genomic_DNA"/>
</dbReference>
<evidence type="ECO:0000259" key="7">
    <source>
        <dbReference type="Pfam" id="PF00350"/>
    </source>
</evidence>
<keyword evidence="2" id="KW-0547">Nucleotide-binding</keyword>
<gene>
    <name evidence="8" type="ORF">N781_02855</name>
</gene>
<dbReference type="InterPro" id="IPR045063">
    <property type="entry name" value="Dynamin_N"/>
</dbReference>
<keyword evidence="4" id="KW-0342">GTP-binding</keyword>
<keyword evidence="6" id="KW-0175">Coiled coil</keyword>
<comment type="caution">
    <text evidence="8">The sequence shown here is derived from an EMBL/GenBank/DDBJ whole genome shotgun (WGS) entry which is preliminary data.</text>
</comment>
<proteinExistence type="predicted"/>
<sequence>MKEIKQLKLQEQLAFYYHEAPMQRRKLVDLYKKVQDNLLMIGFAGHFSAGKSSLINTLMGDAILPTSPIPTSANLVKIQKGEENIVRIYSGDGEAIEFQGEYEHARIQELAKEGSTIHSIELVQSDTPLPEGVALLDTPGVDSSNDADQVITESSLHMMDTVVYVMDYNHVQSEVNLGFLRKLSEQGKELAIVINQIDKHKEEEITFSRFRRSVKESLKDWGITINRIFYISLKDKDHPHNELRTLQQWVEGQMSQQSSSTVEKTVQHALTHLIEEELRSYEATYQDELERIEYDLSKSHDEDREDELDQEWKRLEAEPQQSQQEVKEKLQRTLSNAYVMSHDIRELAKAFLEAEQPDFKVGLLFSKAKTREAREKRSQEFYSSLMKKVEANLQWPLQNVLVETAREYGVVGDEALQRLQSIEADYPIERLRTSIKSGALVNGSYVLQYSEDVLEDLRAVFRNQALNEWKRIETIIEERNESKKNDLFSSMERLNKRNEWKDRRDEILRSLEDKKQRLSDSSAVTSEATQALQAALNEREAKVDIRSWDTMTDTISDETKDAHDVETKERTEEVDVQQTINALTELERLLSDEPNFQEFVEEMRAKRSTIEERSYTVALFGAFSAGKSSFANALLEEGVLPVSPNPTTATINKICPPTENRPHRTVRVKFKSPRELFDDLLQALPALGNEPDSLPALVKFVSNRMSELEQQLEQKRYSFIRAVVAGFESSSSALGSVTTIPYEDFSSYVSTEERSCFVEWVELYVDCSFTRRGITLVDTPGADSVNARHTEVSFQYMKEADAILFVTYYNHAFSRADREFLIQLGRVKDAFSMDKMFFLLNAVDLAKDDEERSLVTGYLRDQLQSYGIRLPRIYGVSSRDGMDDKRRVHSGIPEFEKNFYQFIEHELAYVLVHSANHLMKRVRSTLEDYVQAVSLNQEERQDYQQQLQEEKLERIDLTQMSAIERYESALQQKIEKQLFYVKQRVLLRLHDFIKEEFHPGAITDNGKGGREQLRESMERVMELMQNDMMQEMRVVSLRMERFLLEKGEEWLEDFGEALREHGRSLTLPELPDHTCSSIDVSTPFEQLNVGDFEEALQLFKSTKAFFEGKGRDKMRDVVERVYDEWASTYINEELAHVYNHFAREWRTLIEETKGNVVQSIQLYYDGLIEALKDEGSYEHWSQLLNDVRHNV</sequence>